<evidence type="ECO:0000256" key="3">
    <source>
        <dbReference type="ARBA" id="ARBA00012824"/>
    </source>
</evidence>
<comment type="catalytic activity">
    <reaction evidence="1">
        <text>chorismate = isochorismate</text>
        <dbReference type="Rhea" id="RHEA:18985"/>
        <dbReference type="ChEBI" id="CHEBI:29748"/>
        <dbReference type="ChEBI" id="CHEBI:29780"/>
        <dbReference type="EC" id="5.4.4.2"/>
    </reaction>
</comment>
<dbReference type="GO" id="GO:0008909">
    <property type="term" value="F:isochorismate synthase activity"/>
    <property type="evidence" value="ECO:0007669"/>
    <property type="project" value="UniProtKB-EC"/>
</dbReference>
<keyword evidence="4 7" id="KW-0413">Isomerase</keyword>
<feature type="domain" description="Chorismate-utilising enzyme C-terminal" evidence="6">
    <location>
        <begin position="141"/>
        <end position="384"/>
    </location>
</feature>
<evidence type="ECO:0000256" key="4">
    <source>
        <dbReference type="ARBA" id="ARBA00023235"/>
    </source>
</evidence>
<name>A0AA43ZF96_9HYPH</name>
<proteinExistence type="inferred from homology"/>
<gene>
    <name evidence="7" type="ORF">G8E10_13685</name>
</gene>
<dbReference type="AlphaFoldDB" id="A0AA43ZF96"/>
<protein>
    <recommendedName>
        <fullName evidence="3">isochorismate synthase</fullName>
        <ecNumber evidence="3">5.4.4.2</ecNumber>
    </recommendedName>
    <alternativeName>
        <fullName evidence="5">Isochorismate mutase</fullName>
    </alternativeName>
</protein>
<evidence type="ECO:0000313" key="7">
    <source>
        <dbReference type="EMBL" id="NHT76795.1"/>
    </source>
</evidence>
<sequence>MATSLARLDRNTPPQSANAKKPFYILKTSGETFFSLGQNAVLEEGPLSTLSDRTARFFRQHQDGPDILVGALPFDPARSAFLFQPTRVMRVQGKHNLGHVPGFGASRSTGEPNRILSVSADPAPDVFGKSVLAGLEAMAASQGGLQKIVLSRSLKVFASRDFSIADLMSKLALDESITVFATPLCRQETGGAMLVGATPELLVEKRGNHIASHPLAGSAKRYADDVDDRRSADSLWASDKDRREHAMVVESIMDLLTPYCFELSAPEGMALRATASMWHLGTKIVGRLKDASASSEHFVSLLHPTPAVCGVPRAAAHSKIGELETYDRDFYAGAVGWCDSAGDGRWFVSIRCAEVEGAKARLYAGAGVVPGSTPQGEIAETAAKFRAMLDAFGIDRDRSGI</sequence>
<comment type="similarity">
    <text evidence="2">Belongs to the isochorismate synthase family.</text>
</comment>
<dbReference type="GO" id="GO:0009697">
    <property type="term" value="P:salicylic acid biosynthetic process"/>
    <property type="evidence" value="ECO:0007669"/>
    <property type="project" value="TreeGrafter"/>
</dbReference>
<dbReference type="PANTHER" id="PTHR42839">
    <property type="entry name" value="ISOCHORISMATE SYNTHASE ENTC"/>
    <property type="match status" value="1"/>
</dbReference>
<dbReference type="InterPro" id="IPR005801">
    <property type="entry name" value="ADC_synthase"/>
</dbReference>
<dbReference type="RefSeq" id="WP_167129671.1">
    <property type="nucleotide sequence ID" value="NZ_JAANCM010000006.1"/>
</dbReference>
<evidence type="ECO:0000256" key="5">
    <source>
        <dbReference type="ARBA" id="ARBA00041564"/>
    </source>
</evidence>
<evidence type="ECO:0000259" key="6">
    <source>
        <dbReference type="Pfam" id="PF00425"/>
    </source>
</evidence>
<dbReference type="Gene3D" id="3.60.120.10">
    <property type="entry name" value="Anthranilate synthase"/>
    <property type="match status" value="1"/>
</dbReference>
<dbReference type="InterPro" id="IPR015890">
    <property type="entry name" value="Chorismate_C"/>
</dbReference>
<keyword evidence="8" id="KW-1185">Reference proteome</keyword>
<dbReference type="Pfam" id="PF00425">
    <property type="entry name" value="Chorismate_bind"/>
    <property type="match status" value="1"/>
</dbReference>
<dbReference type="PANTHER" id="PTHR42839:SF2">
    <property type="entry name" value="ISOCHORISMATE SYNTHASE ENTC"/>
    <property type="match status" value="1"/>
</dbReference>
<evidence type="ECO:0000256" key="2">
    <source>
        <dbReference type="ARBA" id="ARBA00005297"/>
    </source>
</evidence>
<dbReference type="EMBL" id="JAANCM010000006">
    <property type="protein sequence ID" value="NHT76795.1"/>
    <property type="molecule type" value="Genomic_DNA"/>
</dbReference>
<dbReference type="InterPro" id="IPR004561">
    <property type="entry name" value="IsoChor_synthase"/>
</dbReference>
<evidence type="ECO:0000313" key="8">
    <source>
        <dbReference type="Proteomes" id="UP001155840"/>
    </source>
</evidence>
<dbReference type="NCBIfam" id="TIGR00543">
    <property type="entry name" value="isochor_syn"/>
    <property type="match status" value="1"/>
</dbReference>
<dbReference type="SUPFAM" id="SSF56322">
    <property type="entry name" value="ADC synthase"/>
    <property type="match status" value="1"/>
</dbReference>
<dbReference type="EC" id="5.4.4.2" evidence="3"/>
<reference evidence="7" key="1">
    <citation type="submission" date="2020-03" db="EMBL/GenBank/DDBJ databases">
        <title>Ferranicluibacter endophyticum gen. nov., sp. nov., a new genus isolated from Rubus ulmifolius Schott. stem.</title>
        <authorList>
            <person name="Roca-Couso R."/>
            <person name="Flores-Felix J.D."/>
            <person name="Igual J.M."/>
            <person name="Rivas R."/>
        </authorList>
    </citation>
    <scope>NUCLEOTIDE SEQUENCE</scope>
    <source>
        <strain evidence="7">CRRU44</strain>
    </source>
</reference>
<accession>A0AA43ZF96</accession>
<dbReference type="Proteomes" id="UP001155840">
    <property type="component" value="Unassembled WGS sequence"/>
</dbReference>
<evidence type="ECO:0000256" key="1">
    <source>
        <dbReference type="ARBA" id="ARBA00000799"/>
    </source>
</evidence>
<organism evidence="7 8">
    <name type="scientific">Ferranicluibacter rubi</name>
    <dbReference type="NCBI Taxonomy" id="2715133"/>
    <lineage>
        <taxon>Bacteria</taxon>
        <taxon>Pseudomonadati</taxon>
        <taxon>Pseudomonadota</taxon>
        <taxon>Alphaproteobacteria</taxon>
        <taxon>Hyphomicrobiales</taxon>
        <taxon>Rhizobiaceae</taxon>
        <taxon>Ferranicluibacter</taxon>
    </lineage>
</organism>
<comment type="caution">
    <text evidence="7">The sequence shown here is derived from an EMBL/GenBank/DDBJ whole genome shotgun (WGS) entry which is preliminary data.</text>
</comment>